<dbReference type="InterPro" id="IPR036291">
    <property type="entry name" value="NAD(P)-bd_dom_sf"/>
</dbReference>
<evidence type="ECO:0000313" key="13">
    <source>
        <dbReference type="Proteomes" id="UP001438292"/>
    </source>
</evidence>
<feature type="active site" description="Proton acceptor; for dehydratase activity" evidence="8">
    <location>
        <position position="621"/>
    </location>
</feature>
<feature type="domain" description="Ketosynthase family 3 (KS3)" evidence="10">
    <location>
        <begin position="5"/>
        <end position="433"/>
    </location>
</feature>
<feature type="region of interest" description="N-terminal hotdog fold" evidence="8">
    <location>
        <begin position="1443"/>
        <end position="1566"/>
    </location>
</feature>
<feature type="domain" description="PKS/mFAS DH" evidence="11">
    <location>
        <begin position="583"/>
        <end position="863"/>
    </location>
</feature>
<evidence type="ECO:0000256" key="7">
    <source>
        <dbReference type="ARBA" id="ARBA00022737"/>
    </source>
</evidence>
<feature type="region of interest" description="N-terminal hotdog fold" evidence="8">
    <location>
        <begin position="2502"/>
        <end position="2630"/>
    </location>
</feature>
<dbReference type="InterPro" id="IPR057326">
    <property type="entry name" value="KR_dom"/>
</dbReference>
<dbReference type="Pfam" id="PF08659">
    <property type="entry name" value="KR"/>
    <property type="match status" value="1"/>
</dbReference>
<dbReference type="PROSITE" id="PS52004">
    <property type="entry name" value="KS3_2"/>
    <property type="match status" value="2"/>
</dbReference>
<dbReference type="PROSITE" id="PS50075">
    <property type="entry name" value="CARRIER"/>
    <property type="match status" value="3"/>
</dbReference>
<evidence type="ECO:0000259" key="10">
    <source>
        <dbReference type="PROSITE" id="PS52004"/>
    </source>
</evidence>
<dbReference type="InterPro" id="IPR020806">
    <property type="entry name" value="PKS_PP-bd"/>
</dbReference>
<dbReference type="Pfam" id="PF21089">
    <property type="entry name" value="PKS_DH_N"/>
    <property type="match status" value="2"/>
</dbReference>
<keyword evidence="6" id="KW-0808">Transferase</keyword>
<organism evidence="12 13">
    <name type="scientific">Chromobacterium piscinae</name>
    <dbReference type="NCBI Taxonomy" id="686831"/>
    <lineage>
        <taxon>Bacteria</taxon>
        <taxon>Pseudomonadati</taxon>
        <taxon>Pseudomonadota</taxon>
        <taxon>Betaproteobacteria</taxon>
        <taxon>Neisseriales</taxon>
        <taxon>Chromobacteriaceae</taxon>
        <taxon>Chromobacterium</taxon>
    </lineage>
</organism>
<dbReference type="Pfam" id="PF14765">
    <property type="entry name" value="PS-DH"/>
    <property type="match status" value="2"/>
</dbReference>
<reference evidence="12 13" key="1">
    <citation type="submission" date="2024-05" db="EMBL/GenBank/DDBJ databases">
        <authorList>
            <person name="De Oliveira J.P."/>
            <person name="Noriler S.A."/>
            <person name="De Oliveira A.G."/>
            <person name="Sipoli D.S."/>
        </authorList>
    </citation>
    <scope>NUCLEOTIDE SEQUENCE [LARGE SCALE GENOMIC DNA]</scope>
    <source>
        <strain evidence="12 13">LABIM186</strain>
    </source>
</reference>
<proteinExistence type="predicted"/>
<dbReference type="Pfam" id="PF02801">
    <property type="entry name" value="Ketoacyl-synt_C"/>
    <property type="match status" value="2"/>
</dbReference>
<evidence type="ECO:0000256" key="5">
    <source>
        <dbReference type="ARBA" id="ARBA00022553"/>
    </source>
</evidence>
<dbReference type="InterPro" id="IPR006162">
    <property type="entry name" value="Ppantetheine_attach_site"/>
</dbReference>
<dbReference type="SMART" id="SM00822">
    <property type="entry name" value="PKS_KR"/>
    <property type="match status" value="1"/>
</dbReference>
<evidence type="ECO:0000256" key="4">
    <source>
        <dbReference type="ARBA" id="ARBA00022490"/>
    </source>
</evidence>
<dbReference type="InterPro" id="IPR050091">
    <property type="entry name" value="PKS_NRPS_Biosynth_Enz"/>
</dbReference>
<dbReference type="InterPro" id="IPR042104">
    <property type="entry name" value="PKS_dehydratase_sf"/>
</dbReference>
<dbReference type="PROSITE" id="PS52019">
    <property type="entry name" value="PKS_MFAS_DH"/>
    <property type="match status" value="3"/>
</dbReference>
<dbReference type="SUPFAM" id="SSF47336">
    <property type="entry name" value="ACP-like"/>
    <property type="match status" value="4"/>
</dbReference>
<dbReference type="InterPro" id="IPR054514">
    <property type="entry name" value="RhiE-like_linker"/>
</dbReference>
<dbReference type="Gene3D" id="3.40.50.720">
    <property type="entry name" value="NAD(P)-binding Rossmann-like Domain"/>
    <property type="match status" value="1"/>
</dbReference>
<comment type="pathway">
    <text evidence="2">Antibiotic biosynthesis.</text>
</comment>
<comment type="caution">
    <text evidence="8">Lacks conserved residue(s) required for the propagation of feature annotation.</text>
</comment>
<sequence>MKKETVDIAIVGMSCRFPGAKNYNEYWENLLKNTNSISEIPADRWSWQDYYEELEGNKNTTKIKWGGFIQDVDKFDPLFFKISPKEANYMDPQHRLILESIWHAIEDAGYNPRSLAGKKIGVYVGVSKNDYAELMRETKESIISFVSTGTVHSIIANRVSYLLDFTGKSEVVDTACSSFMVALNNAVRDIQLGICESAVVGGVNAILTPTMYISHSKSGMLSHDGVCRSFDEKANGYVRGEGVGVVFLKPLDEAKRDGDDIWGVIKGIAVAHGGKSTSLTAPRASSQAAVVDDAIKKSGIPPETITYIEAHGTGTPLGDPIEIEALKIAYAEVKTDNNCAIGAVKTNIGHLESAAGVAGLIKILLAFKHKLLPSMLNFNKLNPYIELQGSPFYIVEKNTEWHNLNNAGNEIPLRAGLSSFGMGGVNAHAVFEDKPLERKPIKNKIEKTAILISAQTDGQLKDYVDSILKHIKSNVDINLNDLSYTLMFGREAMDSRVAFIADNIETLQEAMQDFLDEKPHPCIVNTNKNLKKEKTKLEVTAQDWISRELVDWSEIYKTTKMEKRRIHLPVYPFKKIRCWFQGSTIKNSFAEEKNKLDQANLTKNINEKNTFTINDYYIRDHVVKGENIVPGVKYLDIFLTESERGVSSEVSEINDVFWVKPIKVRHDISPKIELNRNVDTAELSVKINDAIYCTGKTKLGKRPIAEAKLNIAEVKKRCNENASSESLYELFIKNGLMYGDTFRVIKNCNFNNDEIICELHRHTQSPTEKIIEPSIADGVFQTVAALYLLNNLHQEEQLLPYYLKEMKVYAAMPDKCIVYAHRNENSGKENIESYNMYLCNDSGELIAEFQEFIKRKYEKSKDVDNITSLPLLTYTSRWVTRSLGMHCENLSAVIVFENGRTFLDKAKDSFKNAFIIQVKSGRSFKKISNKSYIVNAQDADSFSKLWNSLKEDNIQVEGVIYAWNINGQGNVRNVLNLGIKAVFFIIKTLILAKNNFSTRILYFYQNHSTVETTIHSMIGGFSRTLAYENPNIILESIGYDSPDDIDVAAIACQELTYYNNAPLYEIRYQKAIREAKVITARKKSDKNDGVLLRKNGTYLITGGAGGLGFIFATYLAKEYQANLILVGRTTFSLSHERKIEELIKLGSHAQYIQSDVGDGESIKKLSAALQLKNIELNGVIHCAGMIDDAFIIKKTSESFDKVIAAKVLGTINLDDITKKHKLDLFVVFSSIASIMPNQGQSDYASANAFLDEFTNYRNSLSQKGERYGKSIGINWPLWRDGGIGVNNDEEEHLKNFFGMFPLETESGIEIFLEALVENNEKTLDGQVIAIKGDEEKINKHLQVFNDTGELKNQTISEKLKKIIHAILNQKKVINNVESFSELGLDSIGVLKFTSTVNKLFDLELKPTILFEYDSIFKLSNYLQNLSVNKASILNPPPLPLASNFLCGRSLIDLERSDLVNLEFSKGFSQKEYFMKDHIVDGKYNVPGACYIEMAVECGEMIPGNGKVFRLANNYWAKQLSTTGGIVEARLKLLDKGEFYEYEISSMSNDESVLHAVGQLYVSNNSQIDLGYINLAELKSKYHIHRRPQEIYQFIHAEGLHVGPSFMPMLNIALNEEEALSHLKLPDLISETAVDYIFHPSLLTGVLQTALLNNKPNGIEDTHFIPIAIDEIVFVDKIPSECYVYTQTKKTNKLNNGIAKFDAKIVNLEGKVIVSIQGLTLRNLTAMKNFPMQPSAEQKNGSRNIFSSDDSNRQVENLLKETLRDSIGLPVSDIDSNVDLEAYGINSVMIVELNKALGKIFGNLSKTLFFEYKNIKELAGYFIESHQNILSDLLSKKMEIESSNDTDSTYHDVRSDVIQDVFIHEPNNAQTYTQNEDIAIIGVGGKYPQAANLSQFWENLKLGKDCVTDMPKWRFDYEKFYRDTNDSSMLSAKWGGFLDDIDKFDPQFFNISPKRADLIDPQERLFLEVAWETVESAGYNHESLRGRSIGVFVGALWQPYTALAIEQTINGNPQAADGLLYNIPNRVSFFFDWSGPSLVIDTACSSSLSALHFACESLRQGDCEAALVGGVNLSFSSDKYFWLAKNNFLSSDGKCRSFGADGDGYVPGEGVGAVFIKKMSDAIRDGDSICGVIKATAVNHGGKTNGYTVPNPNRQADLIFNTLNKSNISPDQIDYIEAHGTGTSLGDPIEVAGIKKAFSKYPGKENRCAIGSVKSNIGHLEAAAGIAGLTKILLQMKHDMLVPSLHADAFNPNIDFENSFLAVQRELSMWTRKRDELGRVKPHCAMLSSFGAGGSNAHAIIEEYIPKLDTEHSNAEESYFIFPISAVNKERLQAYAEKILYFIENYSVEEIRCKKYANDSLYLRDFAYTFQVARSQQNERLIVIVKNFDELKESIRKYLLAPDQKVDGVYTANVKTEQPAFRLLFADTQLNQIFDAWVKGKNHTKIAGLWLSGMDVNWSLLYKEKQVKRIDAPTYPFKRESYWMKQMTSQAVTHSESKQSKLHPLLHKNTSDFFGQKYSSFFKIGDPILVKYNDKEKYVLPNLITIEMFHEAILLATSNRENIWSIENVHWHSPILIVDDAQEVHTNLSVIEDDGENVSEVYFEQYSILESDVVEKLIHSSGTIKSIKNICVEKVDIPRLEKDNDFGIIEMQSYYQDLKKCGIECGEEKSRVSEIKFGNNRILAKINTQKYVQVENFSIHPELLLSVMEIIKFVMIKVGQSRSEFVNIKSIKNVEVFRKLNSPSYIYAHVRPEVESIFNIYILDRDGNVNIKLTGLVVDDKKFYNGPEITCSPAVENNKSLICDDCVSEFLIDSLASVLGSRVTDIEIDKPFIEMGLDSIGALTWIEAINENYGITINETKIYDYPNINEFSRYIISIVDEEKISNLEFVKSDDQISNVEEVNEGHSSSHDYDSLLDFLVESVASALGVPIVDIEIDKAFVEMGLDSISAVVWIDAINTNYDCAINETKVYDYPNLVEFSKFLINEIRGNKASDKQSLESLYA</sequence>
<dbReference type="Gene3D" id="3.10.129.110">
    <property type="entry name" value="Polyketide synthase dehydratase"/>
    <property type="match status" value="3"/>
</dbReference>
<evidence type="ECO:0000259" key="9">
    <source>
        <dbReference type="PROSITE" id="PS50075"/>
    </source>
</evidence>
<dbReference type="CDD" id="cd00833">
    <property type="entry name" value="PKS"/>
    <property type="match status" value="2"/>
</dbReference>
<dbReference type="SUPFAM" id="SSF53901">
    <property type="entry name" value="Thiolase-like"/>
    <property type="match status" value="2"/>
</dbReference>
<dbReference type="PROSITE" id="PS00012">
    <property type="entry name" value="PHOSPHOPANTETHEINE"/>
    <property type="match status" value="1"/>
</dbReference>
<evidence type="ECO:0000256" key="6">
    <source>
        <dbReference type="ARBA" id="ARBA00022679"/>
    </source>
</evidence>
<dbReference type="InterPro" id="IPR013968">
    <property type="entry name" value="PKS_KR"/>
</dbReference>
<evidence type="ECO:0000256" key="1">
    <source>
        <dbReference type="ARBA" id="ARBA00004496"/>
    </source>
</evidence>
<gene>
    <name evidence="12" type="ORF">ABH309_09705</name>
</gene>
<keyword evidence="13" id="KW-1185">Reference proteome</keyword>
<keyword evidence="4" id="KW-0963">Cytoplasm</keyword>
<dbReference type="EMBL" id="JBDQQU010000008">
    <property type="protein sequence ID" value="MEO3954727.1"/>
    <property type="molecule type" value="Genomic_DNA"/>
</dbReference>
<dbReference type="Gene3D" id="1.10.1200.10">
    <property type="entry name" value="ACP-like"/>
    <property type="match status" value="4"/>
</dbReference>
<dbReference type="InterPro" id="IPR020841">
    <property type="entry name" value="PKS_Beta-ketoAc_synthase_dom"/>
</dbReference>
<dbReference type="Pfam" id="PF22336">
    <property type="entry name" value="RhiE-like_linker"/>
    <property type="match status" value="1"/>
</dbReference>
<dbReference type="InterPro" id="IPR014031">
    <property type="entry name" value="Ketoacyl_synth_C"/>
</dbReference>
<comment type="subcellular location">
    <subcellularLocation>
        <location evidence="1">Cytoplasm</location>
    </subcellularLocation>
</comment>
<dbReference type="PROSITE" id="PS00606">
    <property type="entry name" value="KS3_1"/>
    <property type="match status" value="1"/>
</dbReference>
<dbReference type="InterPro" id="IPR036736">
    <property type="entry name" value="ACP-like_sf"/>
</dbReference>
<dbReference type="CDD" id="cd08953">
    <property type="entry name" value="KR_2_SDR_x"/>
    <property type="match status" value="1"/>
</dbReference>
<dbReference type="InterPro" id="IPR049551">
    <property type="entry name" value="PKS_DH_C"/>
</dbReference>
<feature type="domain" description="Carrier" evidence="9">
    <location>
        <begin position="1350"/>
        <end position="1426"/>
    </location>
</feature>
<dbReference type="SMART" id="SM01294">
    <property type="entry name" value="PKS_PP_betabranch"/>
    <property type="match status" value="2"/>
</dbReference>
<dbReference type="InterPro" id="IPR049900">
    <property type="entry name" value="PKS_mFAS_DH"/>
</dbReference>
<dbReference type="Pfam" id="PF00550">
    <property type="entry name" value="PP-binding"/>
    <property type="match status" value="4"/>
</dbReference>
<feature type="domain" description="PKS/mFAS DH" evidence="11">
    <location>
        <begin position="1443"/>
        <end position="1729"/>
    </location>
</feature>
<feature type="region of interest" description="C-terminal hotdog fold" evidence="8">
    <location>
        <begin position="1582"/>
        <end position="1729"/>
    </location>
</feature>
<keyword evidence="7" id="KW-0677">Repeat</keyword>
<dbReference type="Gene3D" id="1.10.1240.100">
    <property type="match status" value="2"/>
</dbReference>
<dbReference type="InterPro" id="IPR049552">
    <property type="entry name" value="PKS_DH_N"/>
</dbReference>
<feature type="domain" description="Carrier" evidence="9">
    <location>
        <begin position="2804"/>
        <end position="2878"/>
    </location>
</feature>
<feature type="region of interest" description="C-terminal hotdog fold" evidence="8">
    <location>
        <begin position="2644"/>
        <end position="2786"/>
    </location>
</feature>
<dbReference type="Pfam" id="PF21394">
    <property type="entry name" value="Beta-ketacyl_N"/>
    <property type="match status" value="1"/>
</dbReference>
<dbReference type="InterPro" id="IPR016039">
    <property type="entry name" value="Thiolase-like"/>
</dbReference>
<feature type="active site" description="Proton donor; for dehydratase activity" evidence="8">
    <location>
        <position position="777"/>
    </location>
</feature>
<dbReference type="SMART" id="SM00823">
    <property type="entry name" value="PKS_PP"/>
    <property type="match status" value="4"/>
</dbReference>
<comment type="caution">
    <text evidence="12">The sequence shown here is derived from an EMBL/GenBank/DDBJ whole genome shotgun (WGS) entry which is preliminary data.</text>
</comment>
<evidence type="ECO:0000256" key="3">
    <source>
        <dbReference type="ARBA" id="ARBA00022450"/>
    </source>
</evidence>
<dbReference type="SMART" id="SM00825">
    <property type="entry name" value="PKS_KS"/>
    <property type="match status" value="2"/>
</dbReference>
<evidence type="ECO:0000259" key="11">
    <source>
        <dbReference type="PROSITE" id="PS52019"/>
    </source>
</evidence>
<feature type="domain" description="Ketosynthase family 3 (KS3)" evidence="10">
    <location>
        <begin position="1874"/>
        <end position="2302"/>
    </location>
</feature>
<dbReference type="Gene3D" id="3.40.47.10">
    <property type="match status" value="2"/>
</dbReference>
<accession>A0ABV0H4L2</accession>
<evidence type="ECO:0000256" key="2">
    <source>
        <dbReference type="ARBA" id="ARBA00004792"/>
    </source>
</evidence>
<dbReference type="PANTHER" id="PTHR43775">
    <property type="entry name" value="FATTY ACID SYNTHASE"/>
    <property type="match status" value="1"/>
</dbReference>
<protein>
    <submittedName>
        <fullName evidence="12">SDR family NAD(P)-dependent oxidoreductase</fullName>
    </submittedName>
</protein>
<name>A0ABV0H4L2_9NEIS</name>
<feature type="domain" description="Carrier" evidence="9">
    <location>
        <begin position="2909"/>
        <end position="2986"/>
    </location>
</feature>
<evidence type="ECO:0000256" key="8">
    <source>
        <dbReference type="PROSITE-ProRule" id="PRU01363"/>
    </source>
</evidence>
<dbReference type="InterPro" id="IPR018201">
    <property type="entry name" value="Ketoacyl_synth_AS"/>
</dbReference>
<dbReference type="PANTHER" id="PTHR43775:SF37">
    <property type="entry name" value="SI:DKEY-61P9.11"/>
    <property type="match status" value="1"/>
</dbReference>
<dbReference type="RefSeq" id="WP_347787730.1">
    <property type="nucleotide sequence ID" value="NZ_JBDQQU010000008.1"/>
</dbReference>
<evidence type="ECO:0000313" key="12">
    <source>
        <dbReference type="EMBL" id="MEO3954727.1"/>
    </source>
</evidence>
<dbReference type="SUPFAM" id="SSF51735">
    <property type="entry name" value="NAD(P)-binding Rossmann-fold domains"/>
    <property type="match status" value="1"/>
</dbReference>
<dbReference type="InterPro" id="IPR049490">
    <property type="entry name" value="C883_1060-like_KR_N"/>
</dbReference>
<dbReference type="InterPro" id="IPR009081">
    <property type="entry name" value="PP-bd_ACP"/>
</dbReference>
<dbReference type="InterPro" id="IPR014030">
    <property type="entry name" value="Ketoacyl_synth_N"/>
</dbReference>
<feature type="region of interest" description="C-terminal hotdog fold" evidence="8">
    <location>
        <begin position="719"/>
        <end position="863"/>
    </location>
</feature>
<feature type="region of interest" description="N-terminal hotdog fold" evidence="8">
    <location>
        <begin position="583"/>
        <end position="709"/>
    </location>
</feature>
<feature type="domain" description="PKS/mFAS DH" evidence="11">
    <location>
        <begin position="2502"/>
        <end position="2786"/>
    </location>
</feature>
<dbReference type="Pfam" id="PF00109">
    <property type="entry name" value="ketoacyl-synt"/>
    <property type="match status" value="2"/>
</dbReference>
<dbReference type="Proteomes" id="UP001438292">
    <property type="component" value="Unassembled WGS sequence"/>
</dbReference>
<keyword evidence="5" id="KW-0597">Phosphoprotein</keyword>
<keyword evidence="3" id="KW-0596">Phosphopantetheine</keyword>